<dbReference type="PANTHER" id="PTHR37534:SF17">
    <property type="entry name" value="ZN(2)-C6 FUNGAL-TYPE DOMAIN-CONTAINING PROTEIN"/>
    <property type="match status" value="1"/>
</dbReference>
<feature type="non-terminal residue" evidence="3">
    <location>
        <position position="1"/>
    </location>
</feature>
<gene>
    <name evidence="3" type="ORF">B7463_g1954</name>
</gene>
<reference evidence="3 4" key="1">
    <citation type="submission" date="2018-05" db="EMBL/GenBank/DDBJ databases">
        <title>Draft genome sequence of Scytalidium lignicola DSM 105466, a ubiquitous saprotrophic fungus.</title>
        <authorList>
            <person name="Buettner E."/>
            <person name="Gebauer A.M."/>
            <person name="Hofrichter M."/>
            <person name="Liers C."/>
            <person name="Kellner H."/>
        </authorList>
    </citation>
    <scope>NUCLEOTIDE SEQUENCE [LARGE SCALE GENOMIC DNA]</scope>
    <source>
        <strain evidence="3 4">DSM 105466</strain>
    </source>
</reference>
<dbReference type="AlphaFoldDB" id="A0A3E2HMF6"/>
<protein>
    <submittedName>
        <fullName evidence="3">Uncharacterized protein</fullName>
    </submittedName>
</protein>
<comment type="subcellular location">
    <subcellularLocation>
        <location evidence="1">Nucleus</location>
    </subcellularLocation>
</comment>
<dbReference type="GO" id="GO:0003700">
    <property type="term" value="F:DNA-binding transcription factor activity"/>
    <property type="evidence" value="ECO:0007669"/>
    <property type="project" value="TreeGrafter"/>
</dbReference>
<keyword evidence="4" id="KW-1185">Reference proteome</keyword>
<evidence type="ECO:0000256" key="1">
    <source>
        <dbReference type="ARBA" id="ARBA00004123"/>
    </source>
</evidence>
<dbReference type="EMBL" id="NCSJ02000021">
    <property type="protein sequence ID" value="RFU34433.1"/>
    <property type="molecule type" value="Genomic_DNA"/>
</dbReference>
<dbReference type="GO" id="GO:0045944">
    <property type="term" value="P:positive regulation of transcription by RNA polymerase II"/>
    <property type="evidence" value="ECO:0007669"/>
    <property type="project" value="TreeGrafter"/>
</dbReference>
<dbReference type="GO" id="GO:0005634">
    <property type="term" value="C:nucleus"/>
    <property type="evidence" value="ECO:0007669"/>
    <property type="project" value="UniProtKB-SubCell"/>
</dbReference>
<dbReference type="PANTHER" id="PTHR37534">
    <property type="entry name" value="TRANSCRIPTIONAL ACTIVATOR PROTEIN UGA3"/>
    <property type="match status" value="1"/>
</dbReference>
<organism evidence="3 4">
    <name type="scientific">Scytalidium lignicola</name>
    <name type="common">Hyphomycete</name>
    <dbReference type="NCBI Taxonomy" id="5539"/>
    <lineage>
        <taxon>Eukaryota</taxon>
        <taxon>Fungi</taxon>
        <taxon>Dikarya</taxon>
        <taxon>Ascomycota</taxon>
        <taxon>Pezizomycotina</taxon>
        <taxon>Leotiomycetes</taxon>
        <taxon>Leotiomycetes incertae sedis</taxon>
        <taxon>Scytalidium</taxon>
    </lineage>
</organism>
<evidence type="ECO:0000256" key="2">
    <source>
        <dbReference type="ARBA" id="ARBA00023242"/>
    </source>
</evidence>
<evidence type="ECO:0000313" key="3">
    <source>
        <dbReference type="EMBL" id="RFU34433.1"/>
    </source>
</evidence>
<dbReference type="OMA" id="CFQCSRR"/>
<evidence type="ECO:0000313" key="4">
    <source>
        <dbReference type="Proteomes" id="UP000258309"/>
    </source>
</evidence>
<dbReference type="Pfam" id="PF11951">
    <property type="entry name" value="Fungal_trans_2"/>
    <property type="match status" value="2"/>
</dbReference>
<feature type="non-terminal residue" evidence="3">
    <location>
        <position position="315"/>
    </location>
</feature>
<accession>A0A3E2HMF6</accession>
<proteinExistence type="predicted"/>
<keyword evidence="2" id="KW-0539">Nucleus</keyword>
<dbReference type="Proteomes" id="UP000258309">
    <property type="component" value="Unassembled WGS sequence"/>
</dbReference>
<comment type="caution">
    <text evidence="3">The sequence shown here is derived from an EMBL/GenBank/DDBJ whole genome shotgun (WGS) entry which is preliminary data.</text>
</comment>
<sequence>MAIEPLDPQRRFLFDHFSTSVAPIMVVLDFISNGYRDIILPLASQDPMVGRAVSVVAAFHLSSKLPYLRQAADAGQLAIISKLRRDSQQLKPQELFNISTWATILVLLVGETITGADNYVYLLEMLMHMVQCVGFERAVPVAVRDFFMQQTKMFALFGFPLSHESKGVQTLRSSLEDHLEFMSYHLEPDSEHYSTLIIIKAAICDACEIYRRRAESCLSSEESVDLVECLRQRVLPIDHETTGAHALVWTYFVGAAESSLAVHRNFFSDRLTALYQYTQFHSIPAALKALDIIWQRQGSQKWTEVITNEIPILVM</sequence>
<name>A0A3E2HMF6_SCYLI</name>
<dbReference type="OrthoDB" id="3596710at2759"/>
<dbReference type="InterPro" id="IPR021858">
    <property type="entry name" value="Fun_TF"/>
</dbReference>
<dbReference type="GO" id="GO:0000976">
    <property type="term" value="F:transcription cis-regulatory region binding"/>
    <property type="evidence" value="ECO:0007669"/>
    <property type="project" value="TreeGrafter"/>
</dbReference>
<dbReference type="STRING" id="5539.A0A3E2HMF6"/>